<organism evidence="1 2">
    <name type="scientific">Caligus rogercresseyi</name>
    <name type="common">Sea louse</name>
    <dbReference type="NCBI Taxonomy" id="217165"/>
    <lineage>
        <taxon>Eukaryota</taxon>
        <taxon>Metazoa</taxon>
        <taxon>Ecdysozoa</taxon>
        <taxon>Arthropoda</taxon>
        <taxon>Crustacea</taxon>
        <taxon>Multicrustacea</taxon>
        <taxon>Hexanauplia</taxon>
        <taxon>Copepoda</taxon>
        <taxon>Siphonostomatoida</taxon>
        <taxon>Caligidae</taxon>
        <taxon>Caligus</taxon>
    </lineage>
</organism>
<evidence type="ECO:0000313" key="1">
    <source>
        <dbReference type="EMBL" id="QQP38545.1"/>
    </source>
</evidence>
<gene>
    <name evidence="1" type="ORF">FKW44_019148</name>
</gene>
<reference evidence="2" key="1">
    <citation type="submission" date="2021-01" db="EMBL/GenBank/DDBJ databases">
        <title>Caligus Genome Assembly.</title>
        <authorList>
            <person name="Gallardo-Escarate C."/>
        </authorList>
    </citation>
    <scope>NUCLEOTIDE SEQUENCE [LARGE SCALE GENOMIC DNA]</scope>
</reference>
<proteinExistence type="predicted"/>
<dbReference type="Proteomes" id="UP000595437">
    <property type="component" value="Chromosome 13"/>
</dbReference>
<sequence>MEDLLPDLGSARRPPLDPHGHICTVLSLQMAHRRTEPDALLAESLMSIFSFRFDEMEL</sequence>
<accession>A0A7T8JYJ8</accession>
<evidence type="ECO:0000313" key="2">
    <source>
        <dbReference type="Proteomes" id="UP000595437"/>
    </source>
</evidence>
<dbReference type="EMBL" id="CP045902">
    <property type="protein sequence ID" value="QQP38545.1"/>
    <property type="molecule type" value="Genomic_DNA"/>
</dbReference>
<keyword evidence="2" id="KW-1185">Reference proteome</keyword>
<dbReference type="AlphaFoldDB" id="A0A7T8JYJ8"/>
<name>A0A7T8JYJ8_CALRO</name>
<protein>
    <submittedName>
        <fullName evidence="1">Uncharacterized protein</fullName>
    </submittedName>
</protein>